<keyword evidence="7" id="KW-0521">NADP</keyword>
<evidence type="ECO:0000313" key="13">
    <source>
        <dbReference type="EMBL" id="KAF0252077.1"/>
    </source>
</evidence>
<dbReference type="InterPro" id="IPR008927">
    <property type="entry name" value="6-PGluconate_DH-like_C_sf"/>
</dbReference>
<dbReference type="GO" id="GO:0015940">
    <property type="term" value="P:pantothenate biosynthetic process"/>
    <property type="evidence" value="ECO:0007669"/>
    <property type="project" value="UniProtKB-UniPathway"/>
</dbReference>
<dbReference type="FunFam" id="3.40.50.720:FF:000307">
    <property type="entry name" value="2-dehydropantoate 2-reductase"/>
    <property type="match status" value="1"/>
</dbReference>
<evidence type="ECO:0000256" key="8">
    <source>
        <dbReference type="ARBA" id="ARBA00023002"/>
    </source>
</evidence>
<evidence type="ECO:0000256" key="6">
    <source>
        <dbReference type="ARBA" id="ARBA00022655"/>
    </source>
</evidence>
<reference evidence="13 14" key="1">
    <citation type="submission" date="2019-12" db="EMBL/GenBank/DDBJ databases">
        <authorList>
            <person name="Woiski C."/>
        </authorList>
    </citation>
    <scope>NUCLEOTIDE SEQUENCE [LARGE SCALE GENOMIC DNA]</scope>
    <source>
        <strain evidence="13 14">BOE100</strain>
    </source>
</reference>
<dbReference type="UniPathway" id="UPA00028">
    <property type="reaction ID" value="UER00004"/>
</dbReference>
<dbReference type="EC" id="1.1.1.169" evidence="4"/>
<evidence type="ECO:0000256" key="3">
    <source>
        <dbReference type="ARBA" id="ARBA00007870"/>
    </source>
</evidence>
<keyword evidence="6" id="KW-0566">Pantothenate biosynthesis</keyword>
<evidence type="ECO:0000256" key="4">
    <source>
        <dbReference type="ARBA" id="ARBA00013014"/>
    </source>
</evidence>
<evidence type="ECO:0000259" key="11">
    <source>
        <dbReference type="Pfam" id="PF02558"/>
    </source>
</evidence>
<dbReference type="NCBIfam" id="NF005089">
    <property type="entry name" value="PRK06522.1-4"/>
    <property type="match status" value="1"/>
</dbReference>
<accession>A0A7V8J270</accession>
<dbReference type="AlphaFoldDB" id="A0A7V8J270"/>
<evidence type="ECO:0000313" key="14">
    <source>
        <dbReference type="Proteomes" id="UP000442695"/>
    </source>
</evidence>
<dbReference type="PANTHER" id="PTHR21708">
    <property type="entry name" value="PROBABLE 2-DEHYDROPANTOATE 2-REDUCTASE"/>
    <property type="match status" value="1"/>
</dbReference>
<dbReference type="FunFam" id="1.10.1040.10:FF:000017">
    <property type="entry name" value="2-dehydropantoate 2-reductase"/>
    <property type="match status" value="1"/>
</dbReference>
<evidence type="ECO:0000259" key="12">
    <source>
        <dbReference type="Pfam" id="PF08546"/>
    </source>
</evidence>
<comment type="function">
    <text evidence="1">Catalyzes the NADPH-dependent reduction of ketopantoate into pantoic acid.</text>
</comment>
<dbReference type="InterPro" id="IPR036291">
    <property type="entry name" value="NAD(P)-bd_dom_sf"/>
</dbReference>
<dbReference type="PANTHER" id="PTHR21708:SF45">
    <property type="entry name" value="2-DEHYDROPANTOATE 2-REDUCTASE"/>
    <property type="match status" value="1"/>
</dbReference>
<feature type="domain" description="Ketopantoate reductase N-terminal" evidence="11">
    <location>
        <begin position="3"/>
        <end position="168"/>
    </location>
</feature>
<dbReference type="EMBL" id="WOWR01000047">
    <property type="protein sequence ID" value="KAF0252077.1"/>
    <property type="molecule type" value="Genomic_DNA"/>
</dbReference>
<protein>
    <recommendedName>
        <fullName evidence="5">2-dehydropantoate 2-reductase</fullName>
        <ecNumber evidence="4">1.1.1.169</ecNumber>
    </recommendedName>
    <alternativeName>
        <fullName evidence="9">Ketopantoate reductase</fullName>
    </alternativeName>
</protein>
<gene>
    <name evidence="13" type="ORF">GN299_25350</name>
</gene>
<dbReference type="Gene3D" id="3.40.50.720">
    <property type="entry name" value="NAD(P)-binding Rossmann-like Domain"/>
    <property type="match status" value="1"/>
</dbReference>
<feature type="domain" description="Ketopantoate reductase C-terminal" evidence="12">
    <location>
        <begin position="196"/>
        <end position="316"/>
    </location>
</feature>
<dbReference type="GO" id="GO:0008677">
    <property type="term" value="F:2-dehydropantoate 2-reductase activity"/>
    <property type="evidence" value="ECO:0007669"/>
    <property type="project" value="UniProtKB-EC"/>
</dbReference>
<evidence type="ECO:0000256" key="1">
    <source>
        <dbReference type="ARBA" id="ARBA00002919"/>
    </source>
</evidence>
<organism evidence="13 14">
    <name type="scientific">Pseudomonas putida</name>
    <name type="common">Arthrobacter siderocapsulatus</name>
    <dbReference type="NCBI Taxonomy" id="303"/>
    <lineage>
        <taxon>Bacteria</taxon>
        <taxon>Pseudomonadati</taxon>
        <taxon>Pseudomonadota</taxon>
        <taxon>Gammaproteobacteria</taxon>
        <taxon>Pseudomonadales</taxon>
        <taxon>Pseudomonadaceae</taxon>
        <taxon>Pseudomonas</taxon>
    </lineage>
</organism>
<evidence type="ECO:0000256" key="10">
    <source>
        <dbReference type="ARBA" id="ARBA00048793"/>
    </source>
</evidence>
<dbReference type="InterPro" id="IPR013332">
    <property type="entry name" value="KPR_N"/>
</dbReference>
<name>A0A7V8J270_PSEPU</name>
<comment type="catalytic activity">
    <reaction evidence="10">
        <text>(R)-pantoate + NADP(+) = 2-dehydropantoate + NADPH + H(+)</text>
        <dbReference type="Rhea" id="RHEA:16233"/>
        <dbReference type="ChEBI" id="CHEBI:11561"/>
        <dbReference type="ChEBI" id="CHEBI:15378"/>
        <dbReference type="ChEBI" id="CHEBI:15980"/>
        <dbReference type="ChEBI" id="CHEBI:57783"/>
        <dbReference type="ChEBI" id="CHEBI:58349"/>
        <dbReference type="EC" id="1.1.1.169"/>
    </reaction>
</comment>
<dbReference type="RefSeq" id="WP_156859610.1">
    <property type="nucleotide sequence ID" value="NZ_WOWR01000047.1"/>
</dbReference>
<sequence length="326" mass="34729">MRITVVGAGAVGGFLASKLFAAGHDVSVIARGATLLAIREQGLRLHTGNDLVIAPLKATSEPKELGVQDVVIFAVKAPALPAAVEAAKALLGQQTIVIPAVNGLPWWYFLKSNTALSGTRLKAVDPDGLIERNVLTDAVIGCVVFPSCMVEFPGVVRHMSGSKIVFGEPGGGTSSRVSEMADVFLEAGFDAHAHENIHEEIWLKLLGNACFNPVSLLVGCSTDEMIDDPNLNILFVEMMGELLELGSRLGISPKINPQQRIAITRKLGKVKTSMLQDVEGHKPVEIEAILGPMMSVADLVGVPMARTRTVYGLARMRARTLGLLPE</sequence>
<dbReference type="Proteomes" id="UP000442695">
    <property type="component" value="Unassembled WGS sequence"/>
</dbReference>
<dbReference type="InterPro" id="IPR013328">
    <property type="entry name" value="6PGD_dom2"/>
</dbReference>
<dbReference type="SUPFAM" id="SSF48179">
    <property type="entry name" value="6-phosphogluconate dehydrogenase C-terminal domain-like"/>
    <property type="match status" value="1"/>
</dbReference>
<dbReference type="InterPro" id="IPR013752">
    <property type="entry name" value="KPA_reductase"/>
</dbReference>
<proteinExistence type="inferred from homology"/>
<dbReference type="InterPro" id="IPR051402">
    <property type="entry name" value="KPR-Related"/>
</dbReference>
<dbReference type="GO" id="GO:0005737">
    <property type="term" value="C:cytoplasm"/>
    <property type="evidence" value="ECO:0007669"/>
    <property type="project" value="TreeGrafter"/>
</dbReference>
<evidence type="ECO:0000256" key="2">
    <source>
        <dbReference type="ARBA" id="ARBA00004994"/>
    </source>
</evidence>
<comment type="similarity">
    <text evidence="3">Belongs to the ketopantoate reductase family.</text>
</comment>
<evidence type="ECO:0000256" key="7">
    <source>
        <dbReference type="ARBA" id="ARBA00022857"/>
    </source>
</evidence>
<evidence type="ECO:0000256" key="5">
    <source>
        <dbReference type="ARBA" id="ARBA00019465"/>
    </source>
</evidence>
<dbReference type="Gene3D" id="1.10.1040.10">
    <property type="entry name" value="N-(1-d-carboxylethyl)-l-norvaline Dehydrogenase, domain 2"/>
    <property type="match status" value="1"/>
</dbReference>
<evidence type="ECO:0000256" key="9">
    <source>
        <dbReference type="ARBA" id="ARBA00032024"/>
    </source>
</evidence>
<dbReference type="Pfam" id="PF02558">
    <property type="entry name" value="ApbA"/>
    <property type="match status" value="1"/>
</dbReference>
<dbReference type="SUPFAM" id="SSF51735">
    <property type="entry name" value="NAD(P)-binding Rossmann-fold domains"/>
    <property type="match status" value="1"/>
</dbReference>
<comment type="pathway">
    <text evidence="2">Cofactor biosynthesis; (R)-pantothenate biosynthesis; (R)-pantoate from 3-methyl-2-oxobutanoate: step 2/2.</text>
</comment>
<comment type="caution">
    <text evidence="13">The sequence shown here is derived from an EMBL/GenBank/DDBJ whole genome shotgun (WGS) entry which is preliminary data.</text>
</comment>
<keyword evidence="8 13" id="KW-0560">Oxidoreductase</keyword>
<dbReference type="Pfam" id="PF08546">
    <property type="entry name" value="ApbA_C"/>
    <property type="match status" value="1"/>
</dbReference>